<organism evidence="1 2">
    <name type="scientific">Trichinella pseudospiralis</name>
    <name type="common">Parasitic roundworm</name>
    <dbReference type="NCBI Taxonomy" id="6337"/>
    <lineage>
        <taxon>Eukaryota</taxon>
        <taxon>Metazoa</taxon>
        <taxon>Ecdysozoa</taxon>
        <taxon>Nematoda</taxon>
        <taxon>Enoplea</taxon>
        <taxon>Dorylaimia</taxon>
        <taxon>Trichinellida</taxon>
        <taxon>Trichinellidae</taxon>
        <taxon>Trichinella</taxon>
    </lineage>
</organism>
<sequence>MEEATKDSNLLLFVHESNHNCLKIKKLFPEYCISCEQWFFFRFPFYLFNVKVCIQREKPYSCHF</sequence>
<gene>
    <name evidence="1" type="ORF">T4D_5681</name>
</gene>
<comment type="caution">
    <text evidence="1">The sequence shown here is derived from an EMBL/GenBank/DDBJ whole genome shotgun (WGS) entry which is preliminary data.</text>
</comment>
<dbReference type="AlphaFoldDB" id="A0A0V1FRY5"/>
<dbReference type="Proteomes" id="UP000054995">
    <property type="component" value="Unassembled WGS sequence"/>
</dbReference>
<name>A0A0V1FRY5_TRIPS</name>
<accession>A0A0V1FRY5</accession>
<dbReference type="EMBL" id="JYDT01000038">
    <property type="protein sequence ID" value="KRY88810.1"/>
    <property type="molecule type" value="Genomic_DNA"/>
</dbReference>
<keyword evidence="2" id="KW-1185">Reference proteome</keyword>
<protein>
    <submittedName>
        <fullName evidence="1">Uncharacterized protein</fullName>
    </submittedName>
</protein>
<proteinExistence type="predicted"/>
<evidence type="ECO:0000313" key="1">
    <source>
        <dbReference type="EMBL" id="KRY88810.1"/>
    </source>
</evidence>
<reference evidence="1 2" key="1">
    <citation type="submission" date="2015-01" db="EMBL/GenBank/DDBJ databases">
        <title>Evolution of Trichinella species and genotypes.</title>
        <authorList>
            <person name="Korhonen P.K."/>
            <person name="Edoardo P."/>
            <person name="Giuseppe L.R."/>
            <person name="Gasser R.B."/>
        </authorList>
    </citation>
    <scope>NUCLEOTIDE SEQUENCE [LARGE SCALE GENOMIC DNA]</scope>
    <source>
        <strain evidence="1">ISS470</strain>
    </source>
</reference>
<evidence type="ECO:0000313" key="2">
    <source>
        <dbReference type="Proteomes" id="UP000054995"/>
    </source>
</evidence>